<name>A0A4C1WR19_EUMVA</name>
<dbReference type="EMBL" id="BGZK01000605">
    <property type="protein sequence ID" value="GBP52547.1"/>
    <property type="molecule type" value="Genomic_DNA"/>
</dbReference>
<keyword evidence="2" id="KW-1185">Reference proteome</keyword>
<comment type="caution">
    <text evidence="1">The sequence shown here is derived from an EMBL/GenBank/DDBJ whole genome shotgun (WGS) entry which is preliminary data.</text>
</comment>
<gene>
    <name evidence="1" type="ORF">EVAR_39070_1</name>
</gene>
<reference evidence="1 2" key="1">
    <citation type="journal article" date="2019" name="Commun. Biol.">
        <title>The bagworm genome reveals a unique fibroin gene that provides high tensile strength.</title>
        <authorList>
            <person name="Kono N."/>
            <person name="Nakamura H."/>
            <person name="Ohtoshi R."/>
            <person name="Tomita M."/>
            <person name="Numata K."/>
            <person name="Arakawa K."/>
        </authorList>
    </citation>
    <scope>NUCLEOTIDE SEQUENCE [LARGE SCALE GENOMIC DNA]</scope>
</reference>
<evidence type="ECO:0000313" key="2">
    <source>
        <dbReference type="Proteomes" id="UP000299102"/>
    </source>
</evidence>
<proteinExistence type="predicted"/>
<organism evidence="1 2">
    <name type="scientific">Eumeta variegata</name>
    <name type="common">Bagworm moth</name>
    <name type="synonym">Eumeta japonica</name>
    <dbReference type="NCBI Taxonomy" id="151549"/>
    <lineage>
        <taxon>Eukaryota</taxon>
        <taxon>Metazoa</taxon>
        <taxon>Ecdysozoa</taxon>
        <taxon>Arthropoda</taxon>
        <taxon>Hexapoda</taxon>
        <taxon>Insecta</taxon>
        <taxon>Pterygota</taxon>
        <taxon>Neoptera</taxon>
        <taxon>Endopterygota</taxon>
        <taxon>Lepidoptera</taxon>
        <taxon>Glossata</taxon>
        <taxon>Ditrysia</taxon>
        <taxon>Tineoidea</taxon>
        <taxon>Psychidae</taxon>
        <taxon>Oiketicinae</taxon>
        <taxon>Eumeta</taxon>
    </lineage>
</organism>
<sequence>MSESRRRITLWSGYINLQLGIRTGRSPKSASASPRGHGGQTLRADVMVLNELLRAVKTRLEEIRSEGMTGRVLRAT</sequence>
<evidence type="ECO:0000313" key="1">
    <source>
        <dbReference type="EMBL" id="GBP52547.1"/>
    </source>
</evidence>
<protein>
    <submittedName>
        <fullName evidence="1">Uncharacterized protein</fullName>
    </submittedName>
</protein>
<dbReference type="Proteomes" id="UP000299102">
    <property type="component" value="Unassembled WGS sequence"/>
</dbReference>
<dbReference type="AlphaFoldDB" id="A0A4C1WR19"/>
<accession>A0A4C1WR19</accession>